<dbReference type="GO" id="GO:0003677">
    <property type="term" value="F:DNA binding"/>
    <property type="evidence" value="ECO:0007669"/>
    <property type="project" value="InterPro"/>
</dbReference>
<gene>
    <name evidence="1" type="ORF">CTR35_004519</name>
</gene>
<dbReference type="AlphaFoldDB" id="A0A827BDM4"/>
<dbReference type="Gene3D" id="1.10.260.40">
    <property type="entry name" value="lambda repressor-like DNA-binding domains"/>
    <property type="match status" value="1"/>
</dbReference>
<dbReference type="Gene3D" id="3.10.20.860">
    <property type="match status" value="1"/>
</dbReference>
<evidence type="ECO:0000313" key="1">
    <source>
        <dbReference type="EMBL" id="EFC3527263.1"/>
    </source>
</evidence>
<dbReference type="NCBIfam" id="TIGR03830">
    <property type="entry name" value="CxxCG_CxxCG_HTH"/>
    <property type="match status" value="1"/>
</dbReference>
<dbReference type="InterPro" id="IPR032758">
    <property type="entry name" value="MqsA/HigA-2"/>
</dbReference>
<name>A0A827BDM4_ECOLX</name>
<dbReference type="InterPro" id="IPR010982">
    <property type="entry name" value="Lambda_DNA-bd_dom_sf"/>
</dbReference>
<comment type="caution">
    <text evidence="1">The sequence shown here is derived from an EMBL/GenBank/DDBJ whole genome shotgun (WGS) entry which is preliminary data.</text>
</comment>
<organism evidence="1 2">
    <name type="scientific">Escherichia coli</name>
    <dbReference type="NCBI Taxonomy" id="562"/>
    <lineage>
        <taxon>Bacteria</taxon>
        <taxon>Pseudomonadati</taxon>
        <taxon>Pseudomonadota</taxon>
        <taxon>Gammaproteobacteria</taxon>
        <taxon>Enterobacterales</taxon>
        <taxon>Enterobacteriaceae</taxon>
        <taxon>Escherichia</taxon>
    </lineage>
</organism>
<dbReference type="Proteomes" id="UP000538406">
    <property type="component" value="Unassembled WGS sequence"/>
</dbReference>
<protein>
    <submittedName>
        <fullName evidence="1">Type II toxin-antitoxin system MqsA family antitoxin</fullName>
    </submittedName>
</protein>
<proteinExistence type="predicted"/>
<dbReference type="EMBL" id="AASHPR010000068">
    <property type="protein sequence ID" value="EFC3527263.1"/>
    <property type="molecule type" value="Genomic_DNA"/>
</dbReference>
<reference evidence="1 2" key="1">
    <citation type="submission" date="2018-08" db="EMBL/GenBank/DDBJ databases">
        <authorList>
            <consortium name="NARMS: The National Antimicrobial Resistance Monitoring System"/>
        </authorList>
    </citation>
    <scope>NUCLEOTIDE SEQUENCE [LARGE SCALE GENOMIC DNA]</scope>
    <source>
        <strain evidence="1 2">FSIS11705178</strain>
    </source>
</reference>
<dbReference type="Pfam" id="PF15731">
    <property type="entry name" value="MqsA_antitoxin"/>
    <property type="match status" value="1"/>
</dbReference>
<sequence length="195" mass="21922">MRNNNICPVCGVGHLTVEMEYDDVTYKGETKNLPIRFSVCDQCGSETATPVDLRENKRIFNEYKKSIDGLLTGKELKKIRTEVWMITQQKASSIFGGGPKAFSKYESDDVIQSEAMDKLMRLAAEVPDAFKRLRELSGEIKVERTVSSSKSLPIWKSEAKAQFENDDQGFDSKSPAQTKMNQTSIKIKTVAKRVA</sequence>
<dbReference type="RefSeq" id="WP_021568457.1">
    <property type="nucleotide sequence ID" value="NZ_BGGL01000133.1"/>
</dbReference>
<accession>A0A827BDM4</accession>
<evidence type="ECO:0000313" key="2">
    <source>
        <dbReference type="Proteomes" id="UP000538406"/>
    </source>
</evidence>
<dbReference type="InterPro" id="IPR022452">
    <property type="entry name" value="MqsA"/>
</dbReference>